<name>A0A060SV63_PYCCI</name>
<evidence type="ECO:0000313" key="1">
    <source>
        <dbReference type="EMBL" id="CDO76114.1"/>
    </source>
</evidence>
<accession>A0A060SV63</accession>
<dbReference type="HOGENOM" id="CLU_1116220_0_0_1"/>
<dbReference type="EMBL" id="CCBP010000338">
    <property type="protein sequence ID" value="CDO76114.1"/>
    <property type="molecule type" value="Genomic_DNA"/>
</dbReference>
<dbReference type="AlphaFoldDB" id="A0A060SV63"/>
<gene>
    <name evidence="1" type="ORF">BN946_scf184876.g7</name>
</gene>
<dbReference type="Proteomes" id="UP000029665">
    <property type="component" value="Unassembled WGS sequence"/>
</dbReference>
<keyword evidence="2" id="KW-1185">Reference proteome</keyword>
<comment type="caution">
    <text evidence="1">The sequence shown here is derived from an EMBL/GenBank/DDBJ whole genome shotgun (WGS) entry which is preliminary data.</text>
</comment>
<proteinExistence type="predicted"/>
<sequence>MTQEQRAELKTRRWEVPFLDREDHNLQEVTKAEASVLLQMIHDRVEPSSEYLWLLGRGISLKPGSSMGPLEGHHSELRRTQMQVKWITTLAQRLSVPSEAMQAVLTALTYGEASLLITELRNKALQLSRHRKAIETAYSKAYEDNMSILAKQSGGLGFGYDEPEISEDARTSSYDTLEALGNALLFIATLRTSETLSKGLRTGPRSFKEVEYSDDKESSDEEIQEDTGTWFAGALQRIRGELPGTAVGS</sequence>
<organism evidence="1 2">
    <name type="scientific">Pycnoporus cinnabarinus</name>
    <name type="common">Cinnabar-red polypore</name>
    <name type="synonym">Trametes cinnabarina</name>
    <dbReference type="NCBI Taxonomy" id="5643"/>
    <lineage>
        <taxon>Eukaryota</taxon>
        <taxon>Fungi</taxon>
        <taxon>Dikarya</taxon>
        <taxon>Basidiomycota</taxon>
        <taxon>Agaricomycotina</taxon>
        <taxon>Agaricomycetes</taxon>
        <taxon>Polyporales</taxon>
        <taxon>Polyporaceae</taxon>
        <taxon>Trametes</taxon>
    </lineage>
</organism>
<dbReference type="OrthoDB" id="2751476at2759"/>
<protein>
    <submittedName>
        <fullName evidence="1">Uncharacterized protein</fullName>
    </submittedName>
</protein>
<reference evidence="1" key="1">
    <citation type="submission" date="2014-01" db="EMBL/GenBank/DDBJ databases">
        <title>The genome of the white-rot fungus Pycnoporus cinnabarinus: a basidiomycete model with a versatile arsenal for lignocellulosic biomass breakdown.</title>
        <authorList>
            <person name="Levasseur A."/>
            <person name="Lomascolo A."/>
            <person name="Ruiz-Duenas F.J."/>
            <person name="Uzan E."/>
            <person name="Piumi F."/>
            <person name="Kues U."/>
            <person name="Ram A.F.J."/>
            <person name="Murat C."/>
            <person name="Haon M."/>
            <person name="Benoit I."/>
            <person name="Arfi Y."/>
            <person name="Chevret D."/>
            <person name="Drula E."/>
            <person name="Kwon M.J."/>
            <person name="Gouret P."/>
            <person name="Lesage-Meessen L."/>
            <person name="Lombard V."/>
            <person name="Mariette J."/>
            <person name="Noirot C."/>
            <person name="Park J."/>
            <person name="Patyshakuliyeva A."/>
            <person name="Wieneger R.A.B."/>
            <person name="Wosten H.A.B."/>
            <person name="Martin F."/>
            <person name="Coutinho P.M."/>
            <person name="de Vries R."/>
            <person name="Martinez A.T."/>
            <person name="Klopp C."/>
            <person name="Pontarotti P."/>
            <person name="Henrissat B."/>
            <person name="Record E."/>
        </authorList>
    </citation>
    <scope>NUCLEOTIDE SEQUENCE [LARGE SCALE GENOMIC DNA]</scope>
    <source>
        <strain evidence="1">BRFM137</strain>
    </source>
</reference>
<evidence type="ECO:0000313" key="2">
    <source>
        <dbReference type="Proteomes" id="UP000029665"/>
    </source>
</evidence>